<dbReference type="InterPro" id="IPR002156">
    <property type="entry name" value="RNaseH_domain"/>
</dbReference>
<dbReference type="EMBL" id="BGPR01034222">
    <property type="protein sequence ID" value="GBO08501.1"/>
    <property type="molecule type" value="Genomic_DNA"/>
</dbReference>
<dbReference type="GO" id="GO:0004523">
    <property type="term" value="F:RNA-DNA hybrid ribonuclease activity"/>
    <property type="evidence" value="ECO:0007669"/>
    <property type="project" value="InterPro"/>
</dbReference>
<dbReference type="InterPro" id="IPR012337">
    <property type="entry name" value="RNaseH-like_sf"/>
</dbReference>
<evidence type="ECO:0000313" key="3">
    <source>
        <dbReference type="Proteomes" id="UP000499080"/>
    </source>
</evidence>
<dbReference type="Proteomes" id="UP000499080">
    <property type="component" value="Unassembled WGS sequence"/>
</dbReference>
<dbReference type="GO" id="GO:0003676">
    <property type="term" value="F:nucleic acid binding"/>
    <property type="evidence" value="ECO:0007669"/>
    <property type="project" value="InterPro"/>
</dbReference>
<evidence type="ECO:0000259" key="1">
    <source>
        <dbReference type="PROSITE" id="PS50879"/>
    </source>
</evidence>
<name>A0A4Y2U8X6_ARAVE</name>
<proteinExistence type="predicted"/>
<dbReference type="AlphaFoldDB" id="A0A4Y2U8X6"/>
<reference evidence="2 3" key="1">
    <citation type="journal article" date="2019" name="Sci. Rep.">
        <title>Orb-weaving spider Araneus ventricosus genome elucidates the spidroin gene catalogue.</title>
        <authorList>
            <person name="Kono N."/>
            <person name="Nakamura H."/>
            <person name="Ohtoshi R."/>
            <person name="Moran D.A.P."/>
            <person name="Shinohara A."/>
            <person name="Yoshida Y."/>
            <person name="Fujiwara M."/>
            <person name="Mori M."/>
            <person name="Tomita M."/>
            <person name="Arakawa K."/>
        </authorList>
    </citation>
    <scope>NUCLEOTIDE SEQUENCE [LARGE SCALE GENOMIC DNA]</scope>
</reference>
<dbReference type="OrthoDB" id="411823at2759"/>
<feature type="domain" description="RNase H type-1" evidence="1">
    <location>
        <begin position="1"/>
        <end position="35"/>
    </location>
</feature>
<accession>A0A4Y2U8X6</accession>
<dbReference type="InterPro" id="IPR036397">
    <property type="entry name" value="RNaseH_sf"/>
</dbReference>
<gene>
    <name evidence="2" type="ORF">AVEN_211001_1</name>
</gene>
<dbReference type="SUPFAM" id="SSF53098">
    <property type="entry name" value="Ribonuclease H-like"/>
    <property type="match status" value="1"/>
</dbReference>
<sequence length="117" mass="13023">MSLQDNPNIEVDLVKAHIGMAGNEAADELAKRATKEGPKLKSHLPKLISRNYSKPPHFRSVKKTGMKAKQVDFSIISYQKPTISHHFEPAKLSNSPLTMGPFQFLSQKSLSPRRTLG</sequence>
<comment type="caution">
    <text evidence="2">The sequence shown here is derived from an EMBL/GenBank/DDBJ whole genome shotgun (WGS) entry which is preliminary data.</text>
</comment>
<dbReference type="PROSITE" id="PS50879">
    <property type="entry name" value="RNASE_H_1"/>
    <property type="match status" value="1"/>
</dbReference>
<keyword evidence="3" id="KW-1185">Reference proteome</keyword>
<protein>
    <recommendedName>
        <fullName evidence="1">RNase H type-1 domain-containing protein</fullName>
    </recommendedName>
</protein>
<organism evidence="2 3">
    <name type="scientific">Araneus ventricosus</name>
    <name type="common">Orbweaver spider</name>
    <name type="synonym">Epeira ventricosa</name>
    <dbReference type="NCBI Taxonomy" id="182803"/>
    <lineage>
        <taxon>Eukaryota</taxon>
        <taxon>Metazoa</taxon>
        <taxon>Ecdysozoa</taxon>
        <taxon>Arthropoda</taxon>
        <taxon>Chelicerata</taxon>
        <taxon>Arachnida</taxon>
        <taxon>Araneae</taxon>
        <taxon>Araneomorphae</taxon>
        <taxon>Entelegynae</taxon>
        <taxon>Araneoidea</taxon>
        <taxon>Araneidae</taxon>
        <taxon>Araneus</taxon>
    </lineage>
</organism>
<dbReference type="Gene3D" id="3.30.420.10">
    <property type="entry name" value="Ribonuclease H-like superfamily/Ribonuclease H"/>
    <property type="match status" value="1"/>
</dbReference>
<evidence type="ECO:0000313" key="2">
    <source>
        <dbReference type="EMBL" id="GBO08501.1"/>
    </source>
</evidence>